<sequence length="190" mass="21614">MNNKITALFLVMILCVGSAFAADASKPVEPKKGRVLVVGQLKYKHPIDLEARKEAFTAKKNLQVGSFMDNWFQPDFSEKLMDAGLPYLEGYFYTELKPSKKGTVHLNNFTAGIYGKVNTWFRYELPGGVTINVPDDAVYLYIGTFEYDLDYALRVVGFQHLDNYDNAKKELCRQLGKDVELYRGVITFDK</sequence>
<evidence type="ECO:0000256" key="1">
    <source>
        <dbReference type="SAM" id="SignalP"/>
    </source>
</evidence>
<keyword evidence="3" id="KW-1185">Reference proteome</keyword>
<dbReference type="RefSeq" id="WP_074639963.1">
    <property type="nucleotide sequence ID" value="NZ_FOFU01000001.1"/>
</dbReference>
<proteinExistence type="predicted"/>
<keyword evidence="1" id="KW-0732">Signal</keyword>
<feature type="signal peptide" evidence="1">
    <location>
        <begin position="1"/>
        <end position="21"/>
    </location>
</feature>
<protein>
    <submittedName>
        <fullName evidence="2">Uncharacterized protein</fullName>
    </submittedName>
</protein>
<reference evidence="2 3" key="1">
    <citation type="submission" date="2016-10" db="EMBL/GenBank/DDBJ databases">
        <authorList>
            <person name="de Groot N.N."/>
        </authorList>
    </citation>
    <scope>NUCLEOTIDE SEQUENCE [LARGE SCALE GENOMIC DNA]</scope>
    <source>
        <strain evidence="2 3">B25</strain>
    </source>
</reference>
<dbReference type="Proteomes" id="UP000182360">
    <property type="component" value="Unassembled WGS sequence"/>
</dbReference>
<organism evidence="2 3">
    <name type="scientific">Treponema bryantii</name>
    <dbReference type="NCBI Taxonomy" id="163"/>
    <lineage>
        <taxon>Bacteria</taxon>
        <taxon>Pseudomonadati</taxon>
        <taxon>Spirochaetota</taxon>
        <taxon>Spirochaetia</taxon>
        <taxon>Spirochaetales</taxon>
        <taxon>Treponemataceae</taxon>
        <taxon>Treponema</taxon>
    </lineage>
</organism>
<evidence type="ECO:0000313" key="3">
    <source>
        <dbReference type="Proteomes" id="UP000182360"/>
    </source>
</evidence>
<accession>A0A1H8ZYF2</accession>
<dbReference type="EMBL" id="FOFU01000001">
    <property type="protein sequence ID" value="SEP69459.1"/>
    <property type="molecule type" value="Genomic_DNA"/>
</dbReference>
<feature type="chain" id="PRO_5010183856" evidence="1">
    <location>
        <begin position="22"/>
        <end position="190"/>
    </location>
</feature>
<dbReference type="AlphaFoldDB" id="A0A1H8ZYF2"/>
<name>A0A1H8ZYF2_9SPIR</name>
<evidence type="ECO:0000313" key="2">
    <source>
        <dbReference type="EMBL" id="SEP69459.1"/>
    </source>
</evidence>
<gene>
    <name evidence="2" type="ORF">SAMN04487977_101139</name>
</gene>